<proteinExistence type="predicted"/>
<feature type="transmembrane region" description="Helical" evidence="1">
    <location>
        <begin position="161"/>
        <end position="179"/>
    </location>
</feature>
<keyword evidence="1" id="KW-1133">Transmembrane helix</keyword>
<evidence type="ECO:0000259" key="2">
    <source>
        <dbReference type="Pfam" id="PF07853"/>
    </source>
</evidence>
<dbReference type="InterPro" id="IPR025962">
    <property type="entry name" value="SdpI/YhfL"/>
</dbReference>
<dbReference type="InterPro" id="IPR026272">
    <property type="entry name" value="SdpI"/>
</dbReference>
<keyword evidence="4" id="KW-1185">Reference proteome</keyword>
<keyword evidence="1" id="KW-0812">Transmembrane</keyword>
<dbReference type="PANTHER" id="PTHR37810:SF5">
    <property type="entry name" value="IMMUNITY PROTEIN SDPI"/>
    <property type="match status" value="1"/>
</dbReference>
<dbReference type="AlphaFoldDB" id="A0A916QAS7"/>
<evidence type="ECO:0000313" key="4">
    <source>
        <dbReference type="Proteomes" id="UP000654993"/>
    </source>
</evidence>
<protein>
    <recommendedName>
        <fullName evidence="2">DUF1648 domain-containing protein</fullName>
    </recommendedName>
</protein>
<feature type="transmembrane region" description="Helical" evidence="1">
    <location>
        <begin position="113"/>
        <end position="132"/>
    </location>
</feature>
<reference evidence="3" key="1">
    <citation type="submission" date="2020-08" db="EMBL/GenBank/DDBJ databases">
        <authorList>
            <person name="Uke A."/>
            <person name="Chhe C."/>
            <person name="Baramee S."/>
            <person name="Kosugi A."/>
        </authorList>
    </citation>
    <scope>NUCLEOTIDE SEQUENCE</scope>
    <source>
        <strain evidence="3">DA-C8</strain>
    </source>
</reference>
<comment type="caution">
    <text evidence="3">The sequence shown here is derived from an EMBL/GenBank/DDBJ whole genome shotgun (WGS) entry which is preliminary data.</text>
</comment>
<feature type="transmembrane region" description="Helical" evidence="1">
    <location>
        <begin position="185"/>
        <end position="207"/>
    </location>
</feature>
<dbReference type="GO" id="GO:0009636">
    <property type="term" value="P:response to toxic substance"/>
    <property type="evidence" value="ECO:0007669"/>
    <property type="project" value="TreeGrafter"/>
</dbReference>
<dbReference type="Proteomes" id="UP000654993">
    <property type="component" value="Unassembled WGS sequence"/>
</dbReference>
<dbReference type="Pfam" id="PF13630">
    <property type="entry name" value="SdpI"/>
    <property type="match status" value="1"/>
</dbReference>
<dbReference type="InterPro" id="IPR012867">
    <property type="entry name" value="DUF1648"/>
</dbReference>
<evidence type="ECO:0000256" key="1">
    <source>
        <dbReference type="SAM" id="Phobius"/>
    </source>
</evidence>
<dbReference type="PANTHER" id="PTHR37810">
    <property type="entry name" value="IMMUNITY PROTEIN SDPI"/>
    <property type="match status" value="1"/>
</dbReference>
<feature type="transmembrane region" description="Helical" evidence="1">
    <location>
        <begin position="86"/>
        <end position="107"/>
    </location>
</feature>
<organism evidence="3 4">
    <name type="scientific">Insulibacter thermoxylanivorax</name>
    <dbReference type="NCBI Taxonomy" id="2749268"/>
    <lineage>
        <taxon>Bacteria</taxon>
        <taxon>Bacillati</taxon>
        <taxon>Bacillota</taxon>
        <taxon>Bacilli</taxon>
        <taxon>Bacillales</taxon>
        <taxon>Paenibacillaceae</taxon>
        <taxon>Insulibacter</taxon>
    </lineage>
</organism>
<dbReference type="EMBL" id="BMAQ01000004">
    <property type="protein sequence ID" value="GFR37245.1"/>
    <property type="molecule type" value="Genomic_DNA"/>
</dbReference>
<name>A0A916QAS7_9BACL</name>
<gene>
    <name evidence="3" type="ORF">PRECH8_05410</name>
</gene>
<dbReference type="PIRSF" id="PIRSF038959">
    <property type="entry name" value="SdpI"/>
    <property type="match status" value="1"/>
</dbReference>
<keyword evidence="1" id="KW-0472">Membrane</keyword>
<reference evidence="3" key="2">
    <citation type="journal article" date="2021" name="Data Brief">
        <title>Draft genome sequence data of the facultative, thermophilic, xylanolytic bacterium Paenibacillus sp. strain DA-C8.</title>
        <authorList>
            <person name="Chhe C."/>
            <person name="Uke A."/>
            <person name="Baramee S."/>
            <person name="Ungkulpasvich U."/>
            <person name="Tachaapaikoon C."/>
            <person name="Pason P."/>
            <person name="Waeonukul R."/>
            <person name="Ratanakhanokchai K."/>
            <person name="Kosugi A."/>
        </authorList>
    </citation>
    <scope>NUCLEOTIDE SEQUENCE</scope>
    <source>
        <strain evidence="3">DA-C8</strain>
    </source>
</reference>
<accession>A0A916QAS7</accession>
<feature type="domain" description="DUF1648" evidence="2">
    <location>
        <begin position="11"/>
        <end position="58"/>
    </location>
</feature>
<feature type="transmembrane region" description="Helical" evidence="1">
    <location>
        <begin position="46"/>
        <end position="66"/>
    </location>
</feature>
<evidence type="ECO:0000313" key="3">
    <source>
        <dbReference type="EMBL" id="GFR37245.1"/>
    </source>
</evidence>
<dbReference type="Pfam" id="PF07853">
    <property type="entry name" value="DUF1648"/>
    <property type="match status" value="1"/>
</dbReference>
<sequence length="217" mass="24005">MMKKMILPLGLIAAALIISLLAYDRLPDQMPIHWNIHGEADRYASKPVALFLMPAVMLGVFLLMKLAPIIDPKRASLQKNLRDIDAINVITLLILLVVHGVTILSGMGAEINIAALAPIIAGSLFVFVGNLLPRFRHNYSFGLRTPWTLANEDVWRRSNLIGGRLMFFGGLIMILSAFLPTTWKMIVFFAVLAVNLAVPIIISYLFFRKYGSSNGSA</sequence>